<sequence>MTTESIEKFFESQTIPANKSIRIDFKKRNAILGVIVRGNDYEDLKSKNFWRVVMQSNFETWERSRSVDVAKIYSGSEFTRLSIVANTEMV</sequence>
<organism evidence="1 2">
    <name type="scientific">Limnovirga soli</name>
    <dbReference type="NCBI Taxonomy" id="2656915"/>
    <lineage>
        <taxon>Bacteria</taxon>
        <taxon>Pseudomonadati</taxon>
        <taxon>Bacteroidota</taxon>
        <taxon>Chitinophagia</taxon>
        <taxon>Chitinophagales</taxon>
        <taxon>Chitinophagaceae</taxon>
        <taxon>Limnovirga</taxon>
    </lineage>
</organism>
<reference evidence="1" key="1">
    <citation type="submission" date="2019-10" db="EMBL/GenBank/DDBJ databases">
        <title>Draft genome sequence of Panacibacter sp. KCS-6.</title>
        <authorList>
            <person name="Yim K.J."/>
        </authorList>
    </citation>
    <scope>NUCLEOTIDE SEQUENCE</scope>
    <source>
        <strain evidence="1">KCS-6</strain>
    </source>
</reference>
<dbReference type="Proteomes" id="UP000598971">
    <property type="component" value="Unassembled WGS sequence"/>
</dbReference>
<proteinExistence type="predicted"/>
<accession>A0A8J8FJU2</accession>
<name>A0A8J8FJU2_9BACT</name>
<evidence type="ECO:0000313" key="1">
    <source>
        <dbReference type="EMBL" id="NNV56364.1"/>
    </source>
</evidence>
<dbReference type="EMBL" id="WHPF01000008">
    <property type="protein sequence ID" value="NNV56364.1"/>
    <property type="molecule type" value="Genomic_DNA"/>
</dbReference>
<protein>
    <submittedName>
        <fullName evidence="1">Short-chain dehydrogenase</fullName>
    </submittedName>
</protein>
<dbReference type="AlphaFoldDB" id="A0A8J8FJU2"/>
<gene>
    <name evidence="1" type="ORF">GD597_12910</name>
</gene>
<evidence type="ECO:0000313" key="2">
    <source>
        <dbReference type="Proteomes" id="UP000598971"/>
    </source>
</evidence>
<comment type="caution">
    <text evidence="1">The sequence shown here is derived from an EMBL/GenBank/DDBJ whole genome shotgun (WGS) entry which is preliminary data.</text>
</comment>
<dbReference type="RefSeq" id="WP_171608303.1">
    <property type="nucleotide sequence ID" value="NZ_WHPF01000008.1"/>
</dbReference>
<keyword evidence="2" id="KW-1185">Reference proteome</keyword>